<dbReference type="AlphaFoldDB" id="A0AAD9PHK4"/>
<feature type="transmembrane region" description="Helical" evidence="2">
    <location>
        <begin position="433"/>
        <end position="458"/>
    </location>
</feature>
<organism evidence="3 4">
    <name type="scientific">Babesia duncani</name>
    <dbReference type="NCBI Taxonomy" id="323732"/>
    <lineage>
        <taxon>Eukaryota</taxon>
        <taxon>Sar</taxon>
        <taxon>Alveolata</taxon>
        <taxon>Apicomplexa</taxon>
        <taxon>Aconoidasida</taxon>
        <taxon>Piroplasmida</taxon>
        <taxon>Babesiidae</taxon>
        <taxon>Babesia</taxon>
    </lineage>
</organism>
<feature type="transmembrane region" description="Helical" evidence="2">
    <location>
        <begin position="401"/>
        <end position="421"/>
    </location>
</feature>
<protein>
    <submittedName>
        <fullName evidence="3">Uncharacterized protein</fullName>
    </submittedName>
</protein>
<proteinExistence type="predicted"/>
<dbReference type="KEGG" id="bdw:94338197"/>
<feature type="transmembrane region" description="Helical" evidence="2">
    <location>
        <begin position="16"/>
        <end position="36"/>
    </location>
</feature>
<accession>A0AAD9PHK4</accession>
<feature type="transmembrane region" description="Helical" evidence="2">
    <location>
        <begin position="57"/>
        <end position="77"/>
    </location>
</feature>
<evidence type="ECO:0000313" key="4">
    <source>
        <dbReference type="Proteomes" id="UP001214638"/>
    </source>
</evidence>
<dbReference type="RefSeq" id="XP_067801471.1">
    <property type="nucleotide sequence ID" value="XM_067948908.1"/>
</dbReference>
<keyword evidence="2" id="KW-0812">Transmembrane</keyword>
<feature type="transmembrane region" description="Helical" evidence="2">
    <location>
        <begin position="209"/>
        <end position="235"/>
    </location>
</feature>
<dbReference type="EMBL" id="JALLKP010000072">
    <property type="protein sequence ID" value="KAK2194627.1"/>
    <property type="molecule type" value="Genomic_DNA"/>
</dbReference>
<feature type="compositionally biased region" description="Gly residues" evidence="1">
    <location>
        <begin position="332"/>
        <end position="343"/>
    </location>
</feature>
<reference evidence="3" key="1">
    <citation type="journal article" date="2023" name="Nat. Microbiol.">
        <title>Babesia duncani multi-omics identifies virulence factors and drug targets.</title>
        <authorList>
            <person name="Singh P."/>
            <person name="Lonardi S."/>
            <person name="Liang Q."/>
            <person name="Vydyam P."/>
            <person name="Khabirova E."/>
            <person name="Fang T."/>
            <person name="Gihaz S."/>
            <person name="Thekkiniath J."/>
            <person name="Munshi M."/>
            <person name="Abel S."/>
            <person name="Ciampossin L."/>
            <person name="Batugedara G."/>
            <person name="Gupta M."/>
            <person name="Lu X.M."/>
            <person name="Lenz T."/>
            <person name="Chakravarty S."/>
            <person name="Cornillot E."/>
            <person name="Hu Y."/>
            <person name="Ma W."/>
            <person name="Gonzalez L.M."/>
            <person name="Sanchez S."/>
            <person name="Estrada K."/>
            <person name="Sanchez-Flores A."/>
            <person name="Montero E."/>
            <person name="Harb O.S."/>
            <person name="Le Roch K.G."/>
            <person name="Mamoun C.B."/>
        </authorList>
    </citation>
    <scope>NUCLEOTIDE SEQUENCE</scope>
    <source>
        <strain evidence="3">WA1</strain>
    </source>
</reference>
<feature type="transmembrane region" description="Helical" evidence="2">
    <location>
        <begin position="255"/>
        <end position="278"/>
    </location>
</feature>
<evidence type="ECO:0000313" key="3">
    <source>
        <dbReference type="EMBL" id="KAK2194627.1"/>
    </source>
</evidence>
<feature type="transmembrane region" description="Helical" evidence="2">
    <location>
        <begin position="357"/>
        <end position="380"/>
    </location>
</feature>
<dbReference type="Proteomes" id="UP001214638">
    <property type="component" value="Unassembled WGS sequence"/>
</dbReference>
<name>A0AAD9PHK4_9APIC</name>
<gene>
    <name evidence="3" type="ORF">BdWA1_003901</name>
</gene>
<feature type="transmembrane region" description="Helical" evidence="2">
    <location>
        <begin position="130"/>
        <end position="155"/>
    </location>
</feature>
<keyword evidence="2" id="KW-0472">Membrane</keyword>
<keyword evidence="4" id="KW-1185">Reference proteome</keyword>
<feature type="transmembrane region" description="Helical" evidence="2">
    <location>
        <begin position="175"/>
        <end position="197"/>
    </location>
</feature>
<feature type="transmembrane region" description="Helical" evidence="2">
    <location>
        <begin position="299"/>
        <end position="321"/>
    </location>
</feature>
<feature type="transmembrane region" description="Helical" evidence="2">
    <location>
        <begin position="97"/>
        <end position="118"/>
    </location>
</feature>
<evidence type="ECO:0000256" key="1">
    <source>
        <dbReference type="SAM" id="MobiDB-lite"/>
    </source>
</evidence>
<comment type="caution">
    <text evidence="3">The sequence shown here is derived from an EMBL/GenBank/DDBJ whole genome shotgun (WGS) entry which is preliminary data.</text>
</comment>
<evidence type="ECO:0000256" key="2">
    <source>
        <dbReference type="SAM" id="Phobius"/>
    </source>
</evidence>
<dbReference type="GeneID" id="94338197"/>
<keyword evidence="2" id="KW-1133">Transmembrane helix</keyword>
<sequence>MGESGGSSGSSSSTSVVIIILVILSVFMVLAGGWLIDSEISTASDGSIGSVARFLGYLLCFGGFVAAVIAFVVMAIVNKSAKSAKSAKPASSSPVAVAVIIILVILSVFMVLAGVWLIDSEISTASNGSVARFLGYLLCFGGLVAAVIAFVVMAIVNKSAKPAKSAKPGSSSPVAVAVIIILVILSVFMVLAGVWLIDSEISTASNGSVARFLGYLLCFGGIVAAVIAFAVNVIVDKPAESAKSVGSAESSPVTVAVWITLVISSVLMVLAGSLLLAFRDYLVDHLDLGDHEDKWLGPLGGFLLFAGLVGVVIIVVIAFVVGKSDKPAKPAGQGGTAGQGGSRRSGSPGKSPPPSPVAVAVLITLVILSGLMCLAGGLLIDSEIARVSDGSIGSAFRFLGYLLCFGGFVTAVIAFVVNAAVNKSVGSAESSPGSVAVIIILLILSVFMLLAGLVLLVFRYYQVDPLKLLDLVNQKEEVNQVEVKRRNLR</sequence>
<feature type="region of interest" description="Disordered" evidence="1">
    <location>
        <begin position="326"/>
        <end position="353"/>
    </location>
</feature>